<dbReference type="SUPFAM" id="SSF50978">
    <property type="entry name" value="WD40 repeat-like"/>
    <property type="match status" value="1"/>
</dbReference>
<keyword evidence="7" id="KW-0206">Cytoskeleton</keyword>
<gene>
    <name evidence="13" type="ORF">CRENBAI_011569</name>
</gene>
<dbReference type="Proteomes" id="UP001311232">
    <property type="component" value="Unassembled WGS sequence"/>
</dbReference>
<organism evidence="13 14">
    <name type="scientific">Crenichthys baileyi</name>
    <name type="common">White River springfish</name>
    <dbReference type="NCBI Taxonomy" id="28760"/>
    <lineage>
        <taxon>Eukaryota</taxon>
        <taxon>Metazoa</taxon>
        <taxon>Chordata</taxon>
        <taxon>Craniata</taxon>
        <taxon>Vertebrata</taxon>
        <taxon>Euteleostomi</taxon>
        <taxon>Actinopterygii</taxon>
        <taxon>Neopterygii</taxon>
        <taxon>Teleostei</taxon>
        <taxon>Neoteleostei</taxon>
        <taxon>Acanthomorphata</taxon>
        <taxon>Ovalentaria</taxon>
        <taxon>Atherinomorphae</taxon>
        <taxon>Cyprinodontiformes</taxon>
        <taxon>Goodeidae</taxon>
        <taxon>Crenichthys</taxon>
    </lineage>
</organism>
<dbReference type="AlphaFoldDB" id="A0AAV9RMB5"/>
<evidence type="ECO:0000313" key="13">
    <source>
        <dbReference type="EMBL" id="KAK5610105.1"/>
    </source>
</evidence>
<evidence type="ECO:0000256" key="10">
    <source>
        <dbReference type="ARBA" id="ARBA00040002"/>
    </source>
</evidence>
<feature type="repeat" description="WD" evidence="12">
    <location>
        <begin position="124"/>
        <end position="157"/>
    </location>
</feature>
<dbReference type="PANTHER" id="PTHR12442:SF12">
    <property type="entry name" value="DYNEIN AXONEMAL INTERMEDIATE CHAIN 4"/>
    <property type="match status" value="1"/>
</dbReference>
<dbReference type="InterPro" id="IPR015943">
    <property type="entry name" value="WD40/YVTN_repeat-like_dom_sf"/>
</dbReference>
<evidence type="ECO:0000256" key="7">
    <source>
        <dbReference type="ARBA" id="ARBA00023212"/>
    </source>
</evidence>
<evidence type="ECO:0000256" key="9">
    <source>
        <dbReference type="ARBA" id="ARBA00024190"/>
    </source>
</evidence>
<keyword evidence="3 12" id="KW-0853">WD repeat</keyword>
<dbReference type="Gene3D" id="2.130.10.10">
    <property type="entry name" value="YVTN repeat-like/Quinoprotein amine dehydrogenase"/>
    <property type="match status" value="1"/>
</dbReference>
<feature type="repeat" description="WD" evidence="12">
    <location>
        <begin position="167"/>
        <end position="202"/>
    </location>
</feature>
<dbReference type="EMBL" id="JAHHUM010001662">
    <property type="protein sequence ID" value="KAK5610105.1"/>
    <property type="molecule type" value="Genomic_DNA"/>
</dbReference>
<dbReference type="InterPro" id="IPR050687">
    <property type="entry name" value="Dynein_IC"/>
</dbReference>
<proteinExistence type="predicted"/>
<evidence type="ECO:0000256" key="6">
    <source>
        <dbReference type="ARBA" id="ARBA00023069"/>
    </source>
</evidence>
<dbReference type="GO" id="GO:0003341">
    <property type="term" value="P:cilium movement"/>
    <property type="evidence" value="ECO:0007669"/>
    <property type="project" value="TreeGrafter"/>
</dbReference>
<dbReference type="PANTHER" id="PTHR12442">
    <property type="entry name" value="DYNEIN INTERMEDIATE CHAIN"/>
    <property type="match status" value="1"/>
</dbReference>
<dbReference type="Pfam" id="PF00400">
    <property type="entry name" value="WD40"/>
    <property type="match status" value="2"/>
</dbReference>
<dbReference type="GO" id="GO:0120293">
    <property type="term" value="C:dynein axonemal particle"/>
    <property type="evidence" value="ECO:0007669"/>
    <property type="project" value="UniProtKB-SubCell"/>
</dbReference>
<dbReference type="InterPro" id="IPR001680">
    <property type="entry name" value="WD40_rpt"/>
</dbReference>
<evidence type="ECO:0000256" key="11">
    <source>
        <dbReference type="ARBA" id="ARBA00041557"/>
    </source>
</evidence>
<keyword evidence="8" id="KW-0966">Cell projection</keyword>
<dbReference type="GO" id="GO:0005858">
    <property type="term" value="C:axonemal dynein complex"/>
    <property type="evidence" value="ECO:0007669"/>
    <property type="project" value="TreeGrafter"/>
</dbReference>
<dbReference type="PROSITE" id="PS50294">
    <property type="entry name" value="WD_REPEATS_REGION"/>
    <property type="match status" value="1"/>
</dbReference>
<dbReference type="PROSITE" id="PS00678">
    <property type="entry name" value="WD_REPEATS_1"/>
    <property type="match status" value="1"/>
</dbReference>
<sequence length="269" mass="29792">ECAKRHLGPVWQLRWNQQELSFTGEEKVEALFSVGADGRICKWFVINGGLDCTELMKLKRINNTQRMAEQNKQEKTAECVLSALTPGLCFDFHPTDSSIYLTGTFEGNIHKCSCSNSHQFLETYNKHFCPVNCITWCPHHPDVFLSCSSDSTVQLWKQDCLSPLLSFTSNHGAVREVRWSPKHATVFGAVNDGQIEIWDLNSSFLDPVIVQPAAPGLKITSLLFASLTDCVVVGDSCGQVTVYQLHNLPVGGQGDVLKVLLCSASSKEL</sequence>
<keyword evidence="6" id="KW-0969">Cilium</keyword>
<feature type="non-terminal residue" evidence="13">
    <location>
        <position position="1"/>
    </location>
</feature>
<evidence type="ECO:0000256" key="1">
    <source>
        <dbReference type="ARBA" id="ARBA00004611"/>
    </source>
</evidence>
<dbReference type="InterPro" id="IPR036322">
    <property type="entry name" value="WD40_repeat_dom_sf"/>
</dbReference>
<keyword evidence="2" id="KW-0963">Cytoplasm</keyword>
<evidence type="ECO:0000256" key="3">
    <source>
        <dbReference type="ARBA" id="ARBA00022574"/>
    </source>
</evidence>
<keyword evidence="5" id="KW-0282">Flagellum</keyword>
<protein>
    <recommendedName>
        <fullName evidence="10">Dynein axonemal intermediate chain 4</fullName>
    </recommendedName>
    <alternativeName>
        <fullName evidence="11">WD repeat-containing protein 78</fullName>
    </alternativeName>
</protein>
<evidence type="ECO:0000256" key="4">
    <source>
        <dbReference type="ARBA" id="ARBA00022737"/>
    </source>
</evidence>
<keyword evidence="4" id="KW-0677">Repeat</keyword>
<accession>A0AAV9RMB5</accession>
<dbReference type="SMART" id="SM00320">
    <property type="entry name" value="WD40"/>
    <property type="match status" value="3"/>
</dbReference>
<evidence type="ECO:0000256" key="5">
    <source>
        <dbReference type="ARBA" id="ARBA00022846"/>
    </source>
</evidence>
<dbReference type="GO" id="GO:0045504">
    <property type="term" value="F:dynein heavy chain binding"/>
    <property type="evidence" value="ECO:0007669"/>
    <property type="project" value="TreeGrafter"/>
</dbReference>
<comment type="caution">
    <text evidence="13">The sequence shown here is derived from an EMBL/GenBank/DDBJ whole genome shotgun (WGS) entry which is preliminary data.</text>
</comment>
<reference evidence="13 14" key="1">
    <citation type="submission" date="2021-06" db="EMBL/GenBank/DDBJ databases">
        <authorList>
            <person name="Palmer J.M."/>
        </authorList>
    </citation>
    <scope>NUCLEOTIDE SEQUENCE [LARGE SCALE GENOMIC DNA]</scope>
    <source>
        <strain evidence="13 14">MEX-2019</strain>
        <tissue evidence="13">Muscle</tissue>
    </source>
</reference>
<keyword evidence="14" id="KW-1185">Reference proteome</keyword>
<evidence type="ECO:0000313" key="14">
    <source>
        <dbReference type="Proteomes" id="UP001311232"/>
    </source>
</evidence>
<comment type="subcellular location">
    <subcellularLocation>
        <location evidence="1">Cytoplasm</location>
        <location evidence="1">Cytoskeleton</location>
        <location evidence="1">Flagellum axoneme</location>
    </subcellularLocation>
    <subcellularLocation>
        <location evidence="9">Dynein axonemal particle</location>
    </subcellularLocation>
</comment>
<evidence type="ECO:0000256" key="12">
    <source>
        <dbReference type="PROSITE-ProRule" id="PRU00221"/>
    </source>
</evidence>
<name>A0AAV9RMB5_9TELE</name>
<dbReference type="InterPro" id="IPR019775">
    <property type="entry name" value="WD40_repeat_CS"/>
</dbReference>
<dbReference type="PROSITE" id="PS50082">
    <property type="entry name" value="WD_REPEATS_2"/>
    <property type="match status" value="2"/>
</dbReference>
<evidence type="ECO:0000256" key="8">
    <source>
        <dbReference type="ARBA" id="ARBA00023273"/>
    </source>
</evidence>
<evidence type="ECO:0000256" key="2">
    <source>
        <dbReference type="ARBA" id="ARBA00022490"/>
    </source>
</evidence>
<dbReference type="GO" id="GO:0045503">
    <property type="term" value="F:dynein light chain binding"/>
    <property type="evidence" value="ECO:0007669"/>
    <property type="project" value="TreeGrafter"/>
</dbReference>